<dbReference type="AlphaFoldDB" id="A0A5P6VNQ4"/>
<gene>
    <name evidence="3" type="ORF">FXF36_05225</name>
</gene>
<dbReference type="InterPro" id="IPR036390">
    <property type="entry name" value="WH_DNA-bd_sf"/>
</dbReference>
<comment type="similarity">
    <text evidence="1">Belongs to the initiator RepB protein family.</text>
</comment>
<accession>A0A5P6VNQ4</accession>
<dbReference type="EMBL" id="CP043028">
    <property type="protein sequence ID" value="QFJ54303.1"/>
    <property type="molecule type" value="Genomic_DNA"/>
</dbReference>
<dbReference type="InterPro" id="IPR036388">
    <property type="entry name" value="WH-like_DNA-bd_sf"/>
</dbReference>
<sequence>MAVRKLDANGNYRLFDSKTQQFIDEEPLASPLGQIEHQTSLSASGMVVDVDDVKAAEVDETGLTVSGEDEAQIKAFIKEAISIDNFIETFNENSHLTLLKLLALQDNKHPLKKGGVNIAYRTDALIMHCKMEFSAEENVVFDAILGTMSTFPENRAYRISPTDFVKFSKYDNVQTLYRTFRSGTKKLKDRNLVFDELGPDGKDDIEVPWFNVLRYHNATKDENAFIEFVPSDFFKDLALCSQIVHGAYGALEVTTQLRGKYTIALYWFLENKKDYKTYQTAIPGVFEMSMEELKHQFSIPQSYGKTDMERRVLEPAKASINNVQECDFTFDYSPLKANGAVAGYRFIITKKNYIDAKPEEVKIIDVDPFEDQIKMLLGMTGIVFDSNEISNIYKCAKRNNRDAAYMMQVISGFKARMDNEELADVEDRVAYLCTMIENGTSSTIKDNSKKKATTAFNNFSQRDVDLSELEKKMLNR</sequence>
<evidence type="ECO:0000313" key="3">
    <source>
        <dbReference type="EMBL" id="QFJ54303.1"/>
    </source>
</evidence>
<protein>
    <submittedName>
        <fullName evidence="3">Replication initiation protein</fullName>
    </submittedName>
</protein>
<reference evidence="4" key="1">
    <citation type="submission" date="2019-08" db="EMBL/GenBank/DDBJ databases">
        <title>Complete Genome Sequence of the Polysaccharide-Degrading Rumen Bacterium Pseudobutyrivibrio xylanivorans MA3014.</title>
        <authorList>
            <person name="Palevich N."/>
            <person name="Maclean P.H."/>
            <person name="Kelly W.J."/>
            <person name="Leahy S.C."/>
            <person name="Rakonjac J."/>
            <person name="Attwood G.T."/>
        </authorList>
    </citation>
    <scope>NUCLEOTIDE SEQUENCE [LARGE SCALE GENOMIC DNA]</scope>
    <source>
        <strain evidence="4">MA3014</strain>
    </source>
</reference>
<evidence type="ECO:0000313" key="4">
    <source>
        <dbReference type="Proteomes" id="UP000327030"/>
    </source>
</evidence>
<dbReference type="SUPFAM" id="SSF46785">
    <property type="entry name" value="Winged helix' DNA-binding domain"/>
    <property type="match status" value="1"/>
</dbReference>
<dbReference type="KEGG" id="pxv:FXF36_05225"/>
<organism evidence="3 4">
    <name type="scientific">Pseudobutyrivibrio xylanivorans</name>
    <dbReference type="NCBI Taxonomy" id="185007"/>
    <lineage>
        <taxon>Bacteria</taxon>
        <taxon>Bacillati</taxon>
        <taxon>Bacillota</taxon>
        <taxon>Clostridia</taxon>
        <taxon>Lachnospirales</taxon>
        <taxon>Lachnospiraceae</taxon>
        <taxon>Pseudobutyrivibrio</taxon>
    </lineage>
</organism>
<dbReference type="OrthoDB" id="1996527at2"/>
<dbReference type="GO" id="GO:0006270">
    <property type="term" value="P:DNA replication initiation"/>
    <property type="evidence" value="ECO:0007669"/>
    <property type="project" value="InterPro"/>
</dbReference>
<dbReference type="Pfam" id="PF21205">
    <property type="entry name" value="Rep3_C"/>
    <property type="match status" value="1"/>
</dbReference>
<feature type="domain" description="Initiator Rep protein WH1" evidence="2">
    <location>
        <begin position="123"/>
        <end position="269"/>
    </location>
</feature>
<dbReference type="Gene3D" id="1.10.10.10">
    <property type="entry name" value="Winged helix-like DNA-binding domain superfamily/Winged helix DNA-binding domain"/>
    <property type="match status" value="2"/>
</dbReference>
<evidence type="ECO:0000259" key="2">
    <source>
        <dbReference type="Pfam" id="PF01051"/>
    </source>
</evidence>
<dbReference type="Pfam" id="PF01051">
    <property type="entry name" value="Rep3_N"/>
    <property type="match status" value="1"/>
</dbReference>
<name>A0A5P6VNQ4_PSEXY</name>
<proteinExistence type="inferred from homology"/>
<dbReference type="RefSeq" id="WP_151622796.1">
    <property type="nucleotide sequence ID" value="NZ_CP043028.1"/>
</dbReference>
<dbReference type="Proteomes" id="UP000327030">
    <property type="component" value="Chromosome 1"/>
</dbReference>
<dbReference type="InterPro" id="IPR000525">
    <property type="entry name" value="Initiator_Rep_WH1"/>
</dbReference>
<dbReference type="GO" id="GO:0003887">
    <property type="term" value="F:DNA-directed DNA polymerase activity"/>
    <property type="evidence" value="ECO:0007669"/>
    <property type="project" value="InterPro"/>
</dbReference>
<evidence type="ECO:0000256" key="1">
    <source>
        <dbReference type="ARBA" id="ARBA00038283"/>
    </source>
</evidence>